<feature type="region of interest" description="Disordered" evidence="9">
    <location>
        <begin position="1280"/>
        <end position="1310"/>
    </location>
</feature>
<dbReference type="SMART" id="SM00490">
    <property type="entry name" value="HELICc"/>
    <property type="match status" value="1"/>
</dbReference>
<dbReference type="PANTHER" id="PTHR45623:SF17">
    <property type="entry name" value="CHROMODOMAIN-HELICASE-DNA-BINDING PROTEIN 3-RELATED"/>
    <property type="match status" value="1"/>
</dbReference>
<dbReference type="Pfam" id="PF18585">
    <property type="entry name" value="zf-CCCH_6"/>
    <property type="match status" value="1"/>
</dbReference>
<evidence type="ECO:0000259" key="11">
    <source>
        <dbReference type="PROSITE" id="PS51194"/>
    </source>
</evidence>
<dbReference type="Proteomes" id="UP000327013">
    <property type="component" value="Unassembled WGS sequence"/>
</dbReference>
<dbReference type="SMART" id="SM00249">
    <property type="entry name" value="PHD"/>
    <property type="match status" value="2"/>
</dbReference>
<dbReference type="InterPro" id="IPR001965">
    <property type="entry name" value="Znf_PHD"/>
</dbReference>
<dbReference type="GO" id="GO:0005634">
    <property type="term" value="C:nucleus"/>
    <property type="evidence" value="ECO:0007669"/>
    <property type="project" value="UniProtKB-SubCell"/>
</dbReference>
<dbReference type="InterPro" id="IPR000330">
    <property type="entry name" value="SNF2_N"/>
</dbReference>
<dbReference type="PROSITE" id="PS01359">
    <property type="entry name" value="ZF_PHD_1"/>
    <property type="match status" value="1"/>
</dbReference>
<name>A0A5N6KUJ5_9ROSI</name>
<dbReference type="Pfam" id="PF00176">
    <property type="entry name" value="SNF2-rel_dom"/>
    <property type="match status" value="1"/>
</dbReference>
<dbReference type="Pfam" id="PF00271">
    <property type="entry name" value="Helicase_C"/>
    <property type="match status" value="1"/>
</dbReference>
<dbReference type="Pfam" id="PF23615">
    <property type="entry name" value="Chromo_MIT1"/>
    <property type="match status" value="1"/>
</dbReference>
<dbReference type="InterPro" id="IPR041684">
    <property type="entry name" value="Znf-PHD-like"/>
</dbReference>
<feature type="region of interest" description="Disordered" evidence="9">
    <location>
        <begin position="134"/>
        <end position="155"/>
    </location>
</feature>
<dbReference type="SUPFAM" id="SSF57903">
    <property type="entry name" value="FYVE/PHD zinc finger"/>
    <property type="match status" value="1"/>
</dbReference>
<dbReference type="Gene3D" id="3.40.50.300">
    <property type="entry name" value="P-loop containing nucleotide triphosphate hydrolases"/>
    <property type="match status" value="1"/>
</dbReference>
<comment type="subcellular location">
    <subcellularLocation>
        <location evidence="1">Nucleus</location>
    </subcellularLocation>
</comment>
<keyword evidence="6" id="KW-0862">Zinc</keyword>
<feature type="domain" description="Helicase ATP-binding" evidence="10">
    <location>
        <begin position="433"/>
        <end position="604"/>
    </location>
</feature>
<evidence type="ECO:0000313" key="13">
    <source>
        <dbReference type="Proteomes" id="UP000327013"/>
    </source>
</evidence>
<dbReference type="InterPro" id="IPR038718">
    <property type="entry name" value="SNF2-like_sf"/>
</dbReference>
<dbReference type="SUPFAM" id="SSF54160">
    <property type="entry name" value="Chromo domain-like"/>
    <property type="match status" value="1"/>
</dbReference>
<evidence type="ECO:0000256" key="9">
    <source>
        <dbReference type="SAM" id="MobiDB-lite"/>
    </source>
</evidence>
<keyword evidence="7" id="KW-0067">ATP-binding</keyword>
<dbReference type="InterPro" id="IPR013083">
    <property type="entry name" value="Znf_RING/FYVE/PHD"/>
</dbReference>
<evidence type="ECO:0000256" key="5">
    <source>
        <dbReference type="ARBA" id="ARBA00022801"/>
    </source>
</evidence>
<reference evidence="12 13" key="1">
    <citation type="submission" date="2019-06" db="EMBL/GenBank/DDBJ databases">
        <title>A chromosomal-level reference genome of Carpinus fangiana (Coryloideae, Betulaceae).</title>
        <authorList>
            <person name="Yang X."/>
            <person name="Wang Z."/>
            <person name="Zhang L."/>
            <person name="Hao G."/>
            <person name="Liu J."/>
            <person name="Yang Y."/>
        </authorList>
    </citation>
    <scope>NUCLEOTIDE SEQUENCE [LARGE SCALE GENOMIC DNA]</scope>
    <source>
        <strain evidence="12">Cfa_2016G</strain>
        <tissue evidence="12">Leaf</tissue>
    </source>
</reference>
<keyword evidence="4" id="KW-0863">Zinc-finger</keyword>
<sequence>MEEIGMEQVYRTDSSDDSRPVAKAVGAREAFQPLPRSNPFHLRHMQQCESCGGSGSGARGQLLHCQGCSLSYHQQCLGFRNTRDHLTTKVGEANFILQCRRCVGIARRKEPTAPDQGICSFCHDPGPACHPFRERKSAAQEQRERENNQGEDPIQELDEQLVNNPDNVLFRCISCWRAFHFHHLSSKTETMNMDGVDDDLIAEERFREYSRNWECLDCETMPAKPSGIVAWRPINPDMYIPGTTVREVDEDHKEYLIKWDKLSYFRAQWMPGPWTWGVTASSMRIAFGKRDNGVNVATMNTEDAIPEDYLRIDIVLDVKFTSIVNTQAEEVDKARVREVDRALIKYKGLGYEDAVWETVPSPEDGDRWNDFVVAYEDWVTGRYVRIPKSKPLKMRLEKARVQGFSAMEKTKQPGNLTGGELMGYQLEGLNWLFYKWFSRANAILADEMGLGKTIQVIGLLATLVQDFNCFPFLIVVPNSTCPNWRREIKQWAPSLRAVAYYGSAVSRDMAYKYEMYPEASKELRCHVVVTSYDAAADDSCRRFFRGVPWQGMIVDEGQRLKNDQGLLYAALTALKAPFKLLLTGTPLQNNARELFNLLQFLDDSFNAQALELEYAELTKHNVPQLHDMIRPFFLRRTKAQVLTFLPPMAQIILPVSMSLVQRKLYMSILAKNPDLIRAIFDPSKTLKQGEKANLNNILMQLRKCLCHPFVYSQDIEDRQASAALLHRNLVEASSKLQLLEILLPKLKERGHRVLIFSQFLDMMDIIEDFLDGLALEHLRLDGNVGSLQKQKRIDEFNAPDSTVFAFVLSTRAGGVGINLATADTVIILDPDFNPHQDIQALSRAHRIGQKNKVLCFQLMTRSSAEEKIVQIGRRKMALDHVIVEQMDADEDQGVDVESVLRHGVADLLDETVTDIKYDDASVDKLLDRSQIENTKAGEDNSAESQFSFARVWANDTASLADSVGGSDDEERVPEQSGWDNILRERERLAAQEAAARQQILGRGKRARQAVDYVSKEGQLLNERGEGVSDPDSDTDFQEQQSEAHASADEDIDEASIDPDELVERRKLSTHRGILSQAPGPESPSRVFRRSNIVWSAQHMRGGSQSQQPPHDGSKQRPAAVATTTTPTTTPTTGVGARPQPCMACGTWHPQGYCPYKLAGYERCNLCGLAHFGVARTCPHIQSETQVIEMLTALKASPEQQHLVELATRYLRGVKGTLVQAKKFKAQRATVEALIAQGIDPATRGFNVQSMTKGSSHRADQGQQRSFAATPILRSQHMTNTQQQTLMGKGADDNRVRQSVATPGPSGSRGF</sequence>
<organism evidence="12 13">
    <name type="scientific">Carpinus fangiana</name>
    <dbReference type="NCBI Taxonomy" id="176857"/>
    <lineage>
        <taxon>Eukaryota</taxon>
        <taxon>Viridiplantae</taxon>
        <taxon>Streptophyta</taxon>
        <taxon>Embryophyta</taxon>
        <taxon>Tracheophyta</taxon>
        <taxon>Spermatophyta</taxon>
        <taxon>Magnoliopsida</taxon>
        <taxon>eudicotyledons</taxon>
        <taxon>Gunneridae</taxon>
        <taxon>Pentapetalae</taxon>
        <taxon>rosids</taxon>
        <taxon>fabids</taxon>
        <taxon>Fagales</taxon>
        <taxon>Betulaceae</taxon>
        <taxon>Carpinus</taxon>
    </lineage>
</organism>
<keyword evidence="3" id="KW-0547">Nucleotide-binding</keyword>
<evidence type="ECO:0008006" key="14">
    <source>
        <dbReference type="Google" id="ProtNLM"/>
    </source>
</evidence>
<dbReference type="InterPro" id="IPR040934">
    <property type="entry name" value="Znf-CCCH_6"/>
</dbReference>
<dbReference type="CDD" id="cd15566">
    <property type="entry name" value="PHD3_NSD"/>
    <property type="match status" value="1"/>
</dbReference>
<dbReference type="Pfam" id="PF15446">
    <property type="entry name" value="zf-PHD-like"/>
    <property type="match status" value="1"/>
</dbReference>
<dbReference type="GO" id="GO:0016887">
    <property type="term" value="F:ATP hydrolysis activity"/>
    <property type="evidence" value="ECO:0007669"/>
    <property type="project" value="TreeGrafter"/>
</dbReference>
<evidence type="ECO:0000256" key="8">
    <source>
        <dbReference type="ARBA" id="ARBA00023242"/>
    </source>
</evidence>
<evidence type="ECO:0000256" key="2">
    <source>
        <dbReference type="ARBA" id="ARBA00022723"/>
    </source>
</evidence>
<gene>
    <name evidence="12" type="ORF">FH972_022451</name>
</gene>
<dbReference type="InterPro" id="IPR014001">
    <property type="entry name" value="Helicase_ATP-bd"/>
</dbReference>
<dbReference type="InterPro" id="IPR001650">
    <property type="entry name" value="Helicase_C-like"/>
</dbReference>
<dbReference type="InterPro" id="IPR056616">
    <property type="entry name" value="Chromo_MIT1"/>
</dbReference>
<dbReference type="InterPro" id="IPR027417">
    <property type="entry name" value="P-loop_NTPase"/>
</dbReference>
<keyword evidence="2" id="KW-0479">Metal-binding</keyword>
<feature type="compositionally biased region" description="Low complexity" evidence="9">
    <location>
        <begin position="1116"/>
        <end position="1135"/>
    </location>
</feature>
<feature type="compositionally biased region" description="Basic and acidic residues" evidence="9">
    <location>
        <begin position="134"/>
        <end position="148"/>
    </location>
</feature>
<dbReference type="SUPFAM" id="SSF52540">
    <property type="entry name" value="P-loop containing nucleoside triphosphate hydrolases"/>
    <property type="match status" value="2"/>
</dbReference>
<evidence type="ECO:0000256" key="4">
    <source>
        <dbReference type="ARBA" id="ARBA00022771"/>
    </source>
</evidence>
<dbReference type="GO" id="GO:0003682">
    <property type="term" value="F:chromatin binding"/>
    <property type="evidence" value="ECO:0007669"/>
    <property type="project" value="TreeGrafter"/>
</dbReference>
<dbReference type="Gene3D" id="3.30.40.10">
    <property type="entry name" value="Zinc/RING finger domain, C3HC4 (zinc finger)"/>
    <property type="match status" value="1"/>
</dbReference>
<evidence type="ECO:0000259" key="10">
    <source>
        <dbReference type="PROSITE" id="PS51192"/>
    </source>
</evidence>
<proteinExistence type="predicted"/>
<dbReference type="Gene3D" id="3.40.50.10810">
    <property type="entry name" value="Tandem AAA-ATPase domain"/>
    <property type="match status" value="1"/>
</dbReference>
<accession>A0A5N6KUJ5</accession>
<dbReference type="InterPro" id="IPR016197">
    <property type="entry name" value="Chromo-like_dom_sf"/>
</dbReference>
<dbReference type="PROSITE" id="PS51194">
    <property type="entry name" value="HELICASE_CTER"/>
    <property type="match status" value="1"/>
</dbReference>
<dbReference type="CDD" id="cd17919">
    <property type="entry name" value="DEXHc_Snf"/>
    <property type="match status" value="1"/>
</dbReference>
<dbReference type="GO" id="GO:0000785">
    <property type="term" value="C:chromatin"/>
    <property type="evidence" value="ECO:0007669"/>
    <property type="project" value="TreeGrafter"/>
</dbReference>
<feature type="region of interest" description="Disordered" evidence="9">
    <location>
        <begin position="1098"/>
        <end position="1135"/>
    </location>
</feature>
<dbReference type="GO" id="GO:0140658">
    <property type="term" value="F:ATP-dependent chromatin remodeler activity"/>
    <property type="evidence" value="ECO:0007669"/>
    <property type="project" value="TreeGrafter"/>
</dbReference>
<keyword evidence="8" id="KW-0539">Nucleus</keyword>
<protein>
    <recommendedName>
        <fullName evidence="14">PHD-type domain-containing protein</fullName>
    </recommendedName>
</protein>
<dbReference type="SMART" id="SM00487">
    <property type="entry name" value="DEXDc"/>
    <property type="match status" value="1"/>
</dbReference>
<dbReference type="OrthoDB" id="5857104at2759"/>
<dbReference type="CDD" id="cd18793">
    <property type="entry name" value="SF2_C_SNF"/>
    <property type="match status" value="1"/>
</dbReference>
<dbReference type="InterPro" id="IPR011011">
    <property type="entry name" value="Znf_FYVE_PHD"/>
</dbReference>
<dbReference type="GO" id="GO:0008270">
    <property type="term" value="F:zinc ion binding"/>
    <property type="evidence" value="ECO:0007669"/>
    <property type="project" value="UniProtKB-KW"/>
</dbReference>
<dbReference type="GO" id="GO:0005524">
    <property type="term" value="F:ATP binding"/>
    <property type="evidence" value="ECO:0007669"/>
    <property type="project" value="UniProtKB-KW"/>
</dbReference>
<evidence type="ECO:0000256" key="6">
    <source>
        <dbReference type="ARBA" id="ARBA00022833"/>
    </source>
</evidence>
<dbReference type="PROSITE" id="PS51192">
    <property type="entry name" value="HELICASE_ATP_BIND_1"/>
    <property type="match status" value="1"/>
</dbReference>
<feature type="region of interest" description="Disordered" evidence="9">
    <location>
        <begin position="1244"/>
        <end position="1263"/>
    </location>
</feature>
<evidence type="ECO:0000256" key="3">
    <source>
        <dbReference type="ARBA" id="ARBA00022741"/>
    </source>
</evidence>
<evidence type="ECO:0000256" key="7">
    <source>
        <dbReference type="ARBA" id="ARBA00022840"/>
    </source>
</evidence>
<dbReference type="EMBL" id="VIBQ01000012">
    <property type="protein sequence ID" value="KAB8342853.1"/>
    <property type="molecule type" value="Genomic_DNA"/>
</dbReference>
<dbReference type="InterPro" id="IPR049730">
    <property type="entry name" value="SNF2/RAD54-like_C"/>
</dbReference>
<comment type="caution">
    <text evidence="12">The sequence shown here is derived from an EMBL/GenBank/DDBJ whole genome shotgun (WGS) entry which is preliminary data.</text>
</comment>
<evidence type="ECO:0000256" key="1">
    <source>
        <dbReference type="ARBA" id="ARBA00004123"/>
    </source>
</evidence>
<dbReference type="GO" id="GO:0003677">
    <property type="term" value="F:DNA binding"/>
    <property type="evidence" value="ECO:0007669"/>
    <property type="project" value="TreeGrafter"/>
</dbReference>
<feature type="region of interest" description="Disordered" evidence="9">
    <location>
        <begin position="1016"/>
        <end position="1056"/>
    </location>
</feature>
<dbReference type="InterPro" id="IPR019786">
    <property type="entry name" value="Zinc_finger_PHD-type_CS"/>
</dbReference>
<keyword evidence="13" id="KW-1185">Reference proteome</keyword>
<dbReference type="GO" id="GO:0042393">
    <property type="term" value="F:histone binding"/>
    <property type="evidence" value="ECO:0007669"/>
    <property type="project" value="TreeGrafter"/>
</dbReference>
<evidence type="ECO:0000313" key="12">
    <source>
        <dbReference type="EMBL" id="KAB8342853.1"/>
    </source>
</evidence>
<feature type="domain" description="Helicase C-terminal" evidence="11">
    <location>
        <begin position="738"/>
        <end position="889"/>
    </location>
</feature>
<dbReference type="PANTHER" id="PTHR45623">
    <property type="entry name" value="CHROMODOMAIN-HELICASE-DNA-BINDING PROTEIN 3-RELATED-RELATED"/>
    <property type="match status" value="1"/>
</dbReference>
<keyword evidence="5" id="KW-0378">Hydrolase</keyword>